<dbReference type="Pfam" id="PF00072">
    <property type="entry name" value="Response_reg"/>
    <property type="match status" value="1"/>
</dbReference>
<accession>A0A830F648</accession>
<name>A0A830F648_9EURY</name>
<dbReference type="Gene3D" id="3.40.50.2300">
    <property type="match status" value="1"/>
</dbReference>
<dbReference type="InterPro" id="IPR001789">
    <property type="entry name" value="Sig_transdc_resp-reg_receiver"/>
</dbReference>
<reference evidence="5" key="1">
    <citation type="journal article" date="2014" name="Int. J. Syst. Evol. Microbiol.">
        <title>Complete genome sequence of Corynebacterium casei LMG S-19264T (=DSM 44701T), isolated from a smear-ripened cheese.</title>
        <authorList>
            <consortium name="US DOE Joint Genome Institute (JGI-PGF)"/>
            <person name="Walter F."/>
            <person name="Albersmeier A."/>
            <person name="Kalinowski J."/>
            <person name="Ruckert C."/>
        </authorList>
    </citation>
    <scope>NUCLEOTIDE SEQUENCE</scope>
    <source>
        <strain evidence="5">JCM 19596</strain>
    </source>
</reference>
<dbReference type="SUPFAM" id="SSF52172">
    <property type="entry name" value="CheY-like"/>
    <property type="match status" value="1"/>
</dbReference>
<feature type="modified residue" description="4-aspartylphosphate" evidence="2">
    <location>
        <position position="52"/>
    </location>
</feature>
<dbReference type="EMBL" id="BMPG01000003">
    <property type="protein sequence ID" value="GGL66805.1"/>
    <property type="molecule type" value="Genomic_DNA"/>
</dbReference>
<reference evidence="5" key="2">
    <citation type="submission" date="2020-09" db="EMBL/GenBank/DDBJ databases">
        <authorList>
            <person name="Sun Q."/>
            <person name="Ohkuma M."/>
        </authorList>
    </citation>
    <scope>NUCLEOTIDE SEQUENCE</scope>
    <source>
        <strain evidence="5">JCM 19596</strain>
    </source>
</reference>
<dbReference type="PANTHER" id="PTHR44591:SF3">
    <property type="entry name" value="RESPONSE REGULATORY DOMAIN-CONTAINING PROTEIN"/>
    <property type="match status" value="1"/>
</dbReference>
<dbReference type="Proteomes" id="UP000607197">
    <property type="component" value="Unassembled WGS sequence"/>
</dbReference>
<gene>
    <name evidence="5" type="ORF">GCM10009039_25990</name>
</gene>
<dbReference type="PANTHER" id="PTHR44591">
    <property type="entry name" value="STRESS RESPONSE REGULATOR PROTEIN 1"/>
    <property type="match status" value="1"/>
</dbReference>
<keyword evidence="5" id="KW-0238">DNA-binding</keyword>
<evidence type="ECO:0000256" key="1">
    <source>
        <dbReference type="ARBA" id="ARBA00022553"/>
    </source>
</evidence>
<feature type="region of interest" description="Disordered" evidence="3">
    <location>
        <begin position="167"/>
        <end position="193"/>
    </location>
</feature>
<organism evidence="5 6">
    <name type="scientific">Halocalculus aciditolerans</name>
    <dbReference type="NCBI Taxonomy" id="1383812"/>
    <lineage>
        <taxon>Archaea</taxon>
        <taxon>Methanobacteriati</taxon>
        <taxon>Methanobacteriota</taxon>
        <taxon>Stenosarchaea group</taxon>
        <taxon>Halobacteria</taxon>
        <taxon>Halobacteriales</taxon>
        <taxon>Halobacteriaceae</taxon>
        <taxon>Halocalculus</taxon>
    </lineage>
</organism>
<keyword evidence="6" id="KW-1185">Reference proteome</keyword>
<dbReference type="SMART" id="SM00448">
    <property type="entry name" value="REC"/>
    <property type="match status" value="1"/>
</dbReference>
<evidence type="ECO:0000313" key="5">
    <source>
        <dbReference type="EMBL" id="GGL66805.1"/>
    </source>
</evidence>
<sequence>MGECTVLVVDDEPAFLDLARRWLGDSYDLVTAENGDEALDSLSERVDVVLLDRRLPGRSGSEVLAEIRSRGVDCRVVMVTAVQPELDVVDWEFDDYVVKPVTEGDLRDAVEQMCRRADYDAVVQRYFAVASKVAALKENRSADGRAPSGDLQRLEARLQAVTERADDALDDAFDDDRTRQFYGNQPDGESGEE</sequence>
<dbReference type="CDD" id="cd00156">
    <property type="entry name" value="REC"/>
    <property type="match status" value="1"/>
</dbReference>
<dbReference type="InterPro" id="IPR013971">
    <property type="entry name" value="HalX_domain"/>
</dbReference>
<dbReference type="InterPro" id="IPR050595">
    <property type="entry name" value="Bact_response_regulator"/>
</dbReference>
<dbReference type="InterPro" id="IPR011006">
    <property type="entry name" value="CheY-like_superfamily"/>
</dbReference>
<evidence type="ECO:0000256" key="3">
    <source>
        <dbReference type="SAM" id="MobiDB-lite"/>
    </source>
</evidence>
<feature type="domain" description="Response regulatory" evidence="4">
    <location>
        <begin position="5"/>
        <end position="114"/>
    </location>
</feature>
<dbReference type="OrthoDB" id="86314at2157"/>
<protein>
    <submittedName>
        <fullName evidence="5">DNA-binding protein</fullName>
    </submittedName>
</protein>
<evidence type="ECO:0000313" key="6">
    <source>
        <dbReference type="Proteomes" id="UP000607197"/>
    </source>
</evidence>
<keyword evidence="1 2" id="KW-0597">Phosphoprotein</keyword>
<evidence type="ECO:0000259" key="4">
    <source>
        <dbReference type="PROSITE" id="PS50110"/>
    </source>
</evidence>
<dbReference type="PROSITE" id="PS50110">
    <property type="entry name" value="RESPONSE_REGULATORY"/>
    <property type="match status" value="1"/>
</dbReference>
<dbReference type="RefSeq" id="WP_188979590.1">
    <property type="nucleotide sequence ID" value="NZ_BMPG01000003.1"/>
</dbReference>
<dbReference type="AlphaFoldDB" id="A0A830F648"/>
<evidence type="ECO:0000256" key="2">
    <source>
        <dbReference type="PROSITE-ProRule" id="PRU00169"/>
    </source>
</evidence>
<dbReference type="Pfam" id="PF08663">
    <property type="entry name" value="HalX"/>
    <property type="match status" value="1"/>
</dbReference>
<proteinExistence type="predicted"/>
<comment type="caution">
    <text evidence="5">The sequence shown here is derived from an EMBL/GenBank/DDBJ whole genome shotgun (WGS) entry which is preliminary data.</text>
</comment>
<dbReference type="GO" id="GO:0000160">
    <property type="term" value="P:phosphorelay signal transduction system"/>
    <property type="evidence" value="ECO:0007669"/>
    <property type="project" value="InterPro"/>
</dbReference>
<dbReference type="GO" id="GO:0003677">
    <property type="term" value="F:DNA binding"/>
    <property type="evidence" value="ECO:0007669"/>
    <property type="project" value="UniProtKB-KW"/>
</dbReference>